<dbReference type="InterPro" id="IPR002818">
    <property type="entry name" value="DJ-1/PfpI"/>
</dbReference>
<protein>
    <recommendedName>
        <fullName evidence="1">DJ-1/PfpI domain-containing protein</fullName>
    </recommendedName>
</protein>
<dbReference type="PANTHER" id="PTHR48094">
    <property type="entry name" value="PROTEIN/NUCLEIC ACID DEGLYCASE DJ-1-RELATED"/>
    <property type="match status" value="1"/>
</dbReference>
<reference evidence="2" key="1">
    <citation type="journal article" date="2014" name="Front. Microbiol.">
        <title>High frequency of phylogenetically diverse reductive dehalogenase-homologous genes in deep subseafloor sedimentary metagenomes.</title>
        <authorList>
            <person name="Kawai M."/>
            <person name="Futagami T."/>
            <person name="Toyoda A."/>
            <person name="Takaki Y."/>
            <person name="Nishi S."/>
            <person name="Hori S."/>
            <person name="Arai W."/>
            <person name="Tsubouchi T."/>
            <person name="Morono Y."/>
            <person name="Uchiyama I."/>
            <person name="Ito T."/>
            <person name="Fujiyama A."/>
            <person name="Inagaki F."/>
            <person name="Takami H."/>
        </authorList>
    </citation>
    <scope>NUCLEOTIDE SEQUENCE</scope>
    <source>
        <strain evidence="2">Expedition CK06-06</strain>
    </source>
</reference>
<dbReference type="InterPro" id="IPR050325">
    <property type="entry name" value="Prot/Nucl_acid_deglycase"/>
</dbReference>
<feature type="non-terminal residue" evidence="2">
    <location>
        <position position="1"/>
    </location>
</feature>
<name>X0T873_9ZZZZ</name>
<dbReference type="Gene3D" id="3.40.50.880">
    <property type="match status" value="1"/>
</dbReference>
<dbReference type="EMBL" id="BARS01003579">
    <property type="protein sequence ID" value="GAF84392.1"/>
    <property type="molecule type" value="Genomic_DNA"/>
</dbReference>
<evidence type="ECO:0000259" key="1">
    <source>
        <dbReference type="Pfam" id="PF01965"/>
    </source>
</evidence>
<evidence type="ECO:0000313" key="2">
    <source>
        <dbReference type="EMBL" id="GAF84392.1"/>
    </source>
</evidence>
<dbReference type="SUPFAM" id="SSF52317">
    <property type="entry name" value="Class I glutamine amidotransferase-like"/>
    <property type="match status" value="1"/>
</dbReference>
<comment type="caution">
    <text evidence="2">The sequence shown here is derived from an EMBL/GenBank/DDBJ whole genome shotgun (WGS) entry which is preliminary data.</text>
</comment>
<dbReference type="PANTHER" id="PTHR48094:SF12">
    <property type="entry name" value="PARKINSON DISEASE PROTEIN 7 HOMOLOG"/>
    <property type="match status" value="1"/>
</dbReference>
<dbReference type="InterPro" id="IPR029062">
    <property type="entry name" value="Class_I_gatase-like"/>
</dbReference>
<dbReference type="AlphaFoldDB" id="X0T873"/>
<proteinExistence type="predicted"/>
<dbReference type="GO" id="GO:0005737">
    <property type="term" value="C:cytoplasm"/>
    <property type="evidence" value="ECO:0007669"/>
    <property type="project" value="TreeGrafter"/>
</dbReference>
<feature type="domain" description="DJ-1/PfpI" evidence="1">
    <location>
        <begin position="3"/>
        <end position="55"/>
    </location>
</feature>
<gene>
    <name evidence="2" type="ORF">S01H1_06940</name>
</gene>
<organism evidence="2">
    <name type="scientific">marine sediment metagenome</name>
    <dbReference type="NCBI Taxonomy" id="412755"/>
    <lineage>
        <taxon>unclassified sequences</taxon>
        <taxon>metagenomes</taxon>
        <taxon>ecological metagenomes</taxon>
    </lineage>
</organism>
<dbReference type="Pfam" id="PF01965">
    <property type="entry name" value="DJ-1_PfpI"/>
    <property type="match status" value="1"/>
</dbReference>
<accession>X0T873</accession>
<sequence>DVAGILEGKKFTCYPGAEEKINSGTFLKEAVVRDGNIITSRGVGTAIPFALAIIEYLLGKEESQKMVSTIVFSSNL</sequence>